<name>A0A3P7NE15_9BILA</name>
<protein>
    <recommendedName>
        <fullName evidence="3">WD_REPEATS_REGION domain-containing protein</fullName>
    </recommendedName>
</protein>
<proteinExistence type="predicted"/>
<gene>
    <name evidence="1" type="ORF">GPUH_LOCUS23056</name>
</gene>
<dbReference type="SUPFAM" id="SSF50978">
    <property type="entry name" value="WD40 repeat-like"/>
    <property type="match status" value="1"/>
</dbReference>
<dbReference type="Proteomes" id="UP000271098">
    <property type="component" value="Unassembled WGS sequence"/>
</dbReference>
<organism evidence="1 2">
    <name type="scientific">Gongylonema pulchrum</name>
    <dbReference type="NCBI Taxonomy" id="637853"/>
    <lineage>
        <taxon>Eukaryota</taxon>
        <taxon>Metazoa</taxon>
        <taxon>Ecdysozoa</taxon>
        <taxon>Nematoda</taxon>
        <taxon>Chromadorea</taxon>
        <taxon>Rhabditida</taxon>
        <taxon>Spirurina</taxon>
        <taxon>Spiruromorpha</taxon>
        <taxon>Spiruroidea</taxon>
        <taxon>Gongylonematidae</taxon>
        <taxon>Gongylonema</taxon>
    </lineage>
</organism>
<evidence type="ECO:0000313" key="2">
    <source>
        <dbReference type="Proteomes" id="UP000271098"/>
    </source>
</evidence>
<dbReference type="EMBL" id="UYRT01096687">
    <property type="protein sequence ID" value="VDN40914.1"/>
    <property type="molecule type" value="Genomic_DNA"/>
</dbReference>
<dbReference type="Gene3D" id="2.130.10.10">
    <property type="entry name" value="YVTN repeat-like/Quinoprotein amine dehydrogenase"/>
    <property type="match status" value="1"/>
</dbReference>
<evidence type="ECO:0000313" key="1">
    <source>
        <dbReference type="EMBL" id="VDN40914.1"/>
    </source>
</evidence>
<dbReference type="InterPro" id="IPR036322">
    <property type="entry name" value="WD40_repeat_dom_sf"/>
</dbReference>
<keyword evidence="2" id="KW-1185">Reference proteome</keyword>
<accession>A0A3P7NE15</accession>
<dbReference type="AlphaFoldDB" id="A0A3P7NE15"/>
<reference evidence="1 2" key="1">
    <citation type="submission" date="2018-11" db="EMBL/GenBank/DDBJ databases">
        <authorList>
            <consortium name="Pathogen Informatics"/>
        </authorList>
    </citation>
    <scope>NUCLEOTIDE SEQUENCE [LARGE SCALE GENOMIC DNA]</scope>
</reference>
<dbReference type="InterPro" id="IPR015943">
    <property type="entry name" value="WD40/YVTN_repeat-like_dom_sf"/>
</dbReference>
<dbReference type="OrthoDB" id="3535323at2759"/>
<sequence>MWFLLEVDLNAVLCTTWCPSLRGTAKKDELGNFIGILAVGGMKGPISLYGIQCDMPVPLTDNNEPRVYRTQPHIVLPSPDCCHILLWDLDDDTICARTIFSADWLSPPLSVAYCGEERLAVSFREKMIRIYDIKTLRCIIEEGAQRTAGMQVYSRQRLFNGIFSYQQDYTLNGIHLTCGVCYVTSGSTKENVFVLPLANKHEVQVWDMCVCPRTGAVVSVGGDGRLIISQNGRLAPHESDNDLSFNACRVVMTLLRKSDEKLPQAKQPGSSFTYRLVAKKLHIYGPLVAINLKASSTFLK</sequence>
<evidence type="ECO:0008006" key="3">
    <source>
        <dbReference type="Google" id="ProtNLM"/>
    </source>
</evidence>